<feature type="site" description="Transition state stabilizer" evidence="9">
    <location>
        <position position="177"/>
    </location>
</feature>
<dbReference type="InterPro" id="IPR023865">
    <property type="entry name" value="Aliphatic_acid_kinase_CS"/>
</dbReference>
<keyword evidence="5 9" id="KW-0547">Nucleotide-binding</keyword>
<reference evidence="12" key="2">
    <citation type="journal article" date="2016" name="Genome Announc.">
        <title>Draft Genome Sequences of Two Novel Amoeba-Resistant Intranuclear Bacteria, 'Candidatus Berkiella cookevillensis' and 'Candidatus Berkiella aquae'.</title>
        <authorList>
            <person name="Mehari Y.T."/>
            <person name="Arivett B.A."/>
            <person name="Farone A.L."/>
            <person name="Gunderson J.H."/>
            <person name="Farone M.B."/>
        </authorList>
    </citation>
    <scope>NUCLEOTIDE SEQUENCE</scope>
    <source>
        <strain evidence="12">HT99</strain>
    </source>
</reference>
<sequence>MGNKVLLTLNAGSSSIKFATYSVSNSLQKIHDGSIENIKTDPIFKIRNHHKQIVFQEHYDPKHDYEFFYELLLTKLAELGSPIMAVGHRVVHGGRRYYQPVKISSDVVEYLKSLIPFAPLHQPYNVAAIETILKKHPEIEQVACFDTAFHHSQGHLAVQFGIPRALTEEGVRRYGFHGLSYEYIISKVKTTFPEKFRQRIIVAHLGNGASLCAIKDGVSIASTMGFSTLEGLLMGTRCGSIDPGVLLYLMQFKKLDAAAIEKILYKESGLLGVSGISNNMQVLLENHSKEAKEAIELFIYRIKREIGSLAAALEGLDLLIFTGGIGENASTIREAVSDSLDWLGHPSVMVIPTDEEWVIANHTVNLLQL</sequence>
<dbReference type="GO" id="GO:0000287">
    <property type="term" value="F:magnesium ion binding"/>
    <property type="evidence" value="ECO:0007669"/>
    <property type="project" value="UniProtKB-UniRule"/>
</dbReference>
<protein>
    <recommendedName>
        <fullName evidence="9">Acetate kinase</fullName>
        <ecNumber evidence="9">2.7.2.1</ecNumber>
    </recommendedName>
    <alternativeName>
        <fullName evidence="9">Acetokinase</fullName>
    </alternativeName>
</protein>
<comment type="catalytic activity">
    <reaction evidence="9">
        <text>acetate + ATP = acetyl phosphate + ADP</text>
        <dbReference type="Rhea" id="RHEA:11352"/>
        <dbReference type="ChEBI" id="CHEBI:22191"/>
        <dbReference type="ChEBI" id="CHEBI:30089"/>
        <dbReference type="ChEBI" id="CHEBI:30616"/>
        <dbReference type="ChEBI" id="CHEBI:456216"/>
        <dbReference type="EC" id="2.7.2.1"/>
    </reaction>
</comment>
<dbReference type="Pfam" id="PF00871">
    <property type="entry name" value="Acetate_kinase"/>
    <property type="match status" value="1"/>
</dbReference>
<feature type="active site" description="Proton donor/acceptor" evidence="9">
    <location>
        <position position="146"/>
    </location>
</feature>
<dbReference type="GO" id="GO:0006085">
    <property type="term" value="P:acetyl-CoA biosynthetic process"/>
    <property type="evidence" value="ECO:0007669"/>
    <property type="project" value="UniProtKB-UniRule"/>
</dbReference>
<evidence type="ECO:0000256" key="10">
    <source>
        <dbReference type="RuleBase" id="RU003835"/>
    </source>
</evidence>
<comment type="function">
    <text evidence="9">Catalyzes the formation of acetyl phosphate from acetate and ATP. Can also catalyze the reverse reaction.</text>
</comment>
<dbReference type="GO" id="GO:0008776">
    <property type="term" value="F:acetate kinase activity"/>
    <property type="evidence" value="ECO:0007669"/>
    <property type="project" value="UniProtKB-UniRule"/>
</dbReference>
<dbReference type="STRING" id="295108.HT99x_01637"/>
<evidence type="ECO:0000256" key="8">
    <source>
        <dbReference type="ARBA" id="ARBA00022842"/>
    </source>
</evidence>
<dbReference type="HAMAP" id="MF_00020">
    <property type="entry name" value="Acetate_kinase"/>
    <property type="match status" value="1"/>
</dbReference>
<keyword evidence="13" id="KW-1185">Reference proteome</keyword>
<feature type="binding site" evidence="9">
    <location>
        <position position="17"/>
    </location>
    <ligand>
        <name>ATP</name>
        <dbReference type="ChEBI" id="CHEBI:30616"/>
    </ligand>
</feature>
<comment type="caution">
    <text evidence="9">Lacks conserved residue(s) required for the propagation of feature annotation.</text>
</comment>
<feature type="binding site" evidence="9">
    <location>
        <position position="355"/>
    </location>
    <ligand>
        <name>Mg(2+)</name>
        <dbReference type="ChEBI" id="CHEBI:18420"/>
    </ligand>
</feature>
<reference evidence="12" key="3">
    <citation type="submission" date="2021-06" db="EMBL/GenBank/DDBJ databases">
        <title>Genomic Description and Analysis of Intracellular Bacteria, Candidatus Berkiella cookevillensis and Candidatus Berkiella aquae.</title>
        <authorList>
            <person name="Kidane D.T."/>
            <person name="Mehari Y.T."/>
            <person name="Rice F.C."/>
            <person name="Arivett B.A."/>
            <person name="Farone A.L."/>
            <person name="Berk S.G."/>
            <person name="Farone M.B."/>
        </authorList>
    </citation>
    <scope>NUCLEOTIDE SEQUENCE</scope>
    <source>
        <strain evidence="12">HT99</strain>
    </source>
</reference>
<reference evidence="11" key="1">
    <citation type="submission" date="2015-09" db="EMBL/GenBank/DDBJ databases">
        <title>Draft Genome Sequences of Two Novel Amoeba-resistant Intranuclear Bacteria, Candidatus Berkiella cookevillensis and Candidatus Berkiella aquae.</title>
        <authorList>
            <person name="Mehari Y.T."/>
            <person name="Arivett B.A."/>
            <person name="Farone A.L."/>
            <person name="Gunderson J.H."/>
            <person name="Farone M.B."/>
        </authorList>
    </citation>
    <scope>NUCLEOTIDE SEQUENCE [LARGE SCALE GENOMIC DNA]</scope>
    <source>
        <strain evidence="11">HT99</strain>
    </source>
</reference>
<comment type="similarity">
    <text evidence="1 9 10">Belongs to the acetokinase family.</text>
</comment>
<evidence type="ECO:0000256" key="4">
    <source>
        <dbReference type="ARBA" id="ARBA00022723"/>
    </source>
</evidence>
<evidence type="ECO:0000256" key="7">
    <source>
        <dbReference type="ARBA" id="ARBA00022840"/>
    </source>
</evidence>
<evidence type="ECO:0000256" key="6">
    <source>
        <dbReference type="ARBA" id="ARBA00022777"/>
    </source>
</evidence>
<comment type="subunit">
    <text evidence="9">Homodimer.</text>
</comment>
<dbReference type="Gene3D" id="3.30.420.40">
    <property type="match status" value="2"/>
</dbReference>
<keyword evidence="3 9" id="KW-0808">Transferase</keyword>
<feature type="site" description="Transition state stabilizer" evidence="9">
    <location>
        <position position="237"/>
    </location>
</feature>
<dbReference type="InterPro" id="IPR043129">
    <property type="entry name" value="ATPase_NBD"/>
</dbReference>
<dbReference type="OrthoDB" id="9802453at2"/>
<organism evidence="11">
    <name type="scientific">Candidatus Berkiella aquae</name>
    <dbReference type="NCBI Taxonomy" id="295108"/>
    <lineage>
        <taxon>Bacteria</taxon>
        <taxon>Pseudomonadati</taxon>
        <taxon>Pseudomonadota</taxon>
        <taxon>Gammaproteobacteria</taxon>
        <taxon>Candidatus Berkiellales</taxon>
        <taxon>Candidatus Berkiellaceae</taxon>
        <taxon>Candidatus Berkiella</taxon>
    </lineage>
</organism>
<dbReference type="EMBL" id="LKAJ02000001">
    <property type="protein sequence ID" value="MCS5711250.1"/>
    <property type="molecule type" value="Genomic_DNA"/>
</dbReference>
<dbReference type="EMBL" id="LKAJ01000006">
    <property type="protein sequence ID" value="KRG21081.1"/>
    <property type="molecule type" value="Genomic_DNA"/>
</dbReference>
<dbReference type="PROSITE" id="PS01076">
    <property type="entry name" value="ACETATE_KINASE_2"/>
    <property type="match status" value="1"/>
</dbReference>
<feature type="binding site" evidence="9">
    <location>
        <begin position="324"/>
        <end position="328"/>
    </location>
    <ligand>
        <name>ATP</name>
        <dbReference type="ChEBI" id="CHEBI:30616"/>
    </ligand>
</feature>
<comment type="subcellular location">
    <subcellularLocation>
        <location evidence="9">Cytoplasm</location>
    </subcellularLocation>
</comment>
<dbReference type="GO" id="GO:0006083">
    <property type="term" value="P:acetate metabolic process"/>
    <property type="evidence" value="ECO:0007669"/>
    <property type="project" value="TreeGrafter"/>
</dbReference>
<keyword evidence="4 9" id="KW-0479">Metal-binding</keyword>
<comment type="caution">
    <text evidence="11">The sequence shown here is derived from an EMBL/GenBank/DDBJ whole genome shotgun (WGS) entry which is preliminary data.</text>
</comment>
<evidence type="ECO:0000256" key="1">
    <source>
        <dbReference type="ARBA" id="ARBA00008748"/>
    </source>
</evidence>
<feature type="binding site" evidence="9">
    <location>
        <position position="10"/>
    </location>
    <ligand>
        <name>Mg(2+)</name>
        <dbReference type="ChEBI" id="CHEBI:18420"/>
    </ligand>
</feature>
<keyword evidence="2 9" id="KW-0963">Cytoplasm</keyword>
<dbReference type="InterPro" id="IPR004372">
    <property type="entry name" value="Ac/propionate_kinase"/>
</dbReference>
<dbReference type="RefSeq" id="WP_075066266.1">
    <property type="nucleotide sequence ID" value="NZ_LKAJ02000001.1"/>
</dbReference>
<proteinExistence type="inferred from homology"/>
<keyword evidence="6 9" id="KW-0418">Kinase</keyword>
<dbReference type="InterPro" id="IPR000890">
    <property type="entry name" value="Aliphatic_acid_kin_short-chain"/>
</dbReference>
<dbReference type="PROSITE" id="PS01075">
    <property type="entry name" value="ACETATE_KINASE_1"/>
    <property type="match status" value="1"/>
</dbReference>
<accession>A0A0Q9YMJ3</accession>
<dbReference type="PANTHER" id="PTHR21060:SF21">
    <property type="entry name" value="ACETATE KINASE"/>
    <property type="match status" value="1"/>
</dbReference>
<keyword evidence="7 9" id="KW-0067">ATP-binding</keyword>
<dbReference type="PATRIC" id="fig|1590043.3.peg.1672"/>
<name>A0A0Q9YMJ3_9GAMM</name>
<evidence type="ECO:0000313" key="12">
    <source>
        <dbReference type="EMBL" id="MCS5711250.1"/>
    </source>
</evidence>
<keyword evidence="8 9" id="KW-0460">Magnesium</keyword>
<evidence type="ECO:0000313" key="13">
    <source>
        <dbReference type="Proteomes" id="UP000051497"/>
    </source>
</evidence>
<feature type="binding site" evidence="9">
    <location>
        <begin position="204"/>
        <end position="208"/>
    </location>
    <ligand>
        <name>ATP</name>
        <dbReference type="ChEBI" id="CHEBI:30616"/>
    </ligand>
</feature>
<dbReference type="AlphaFoldDB" id="A0A0Q9YMJ3"/>
<dbReference type="EC" id="2.7.2.1" evidence="9"/>
<dbReference type="SUPFAM" id="SSF53067">
    <property type="entry name" value="Actin-like ATPase domain"/>
    <property type="match status" value="2"/>
</dbReference>
<evidence type="ECO:0000256" key="2">
    <source>
        <dbReference type="ARBA" id="ARBA00022490"/>
    </source>
</evidence>
<evidence type="ECO:0000256" key="3">
    <source>
        <dbReference type="ARBA" id="ARBA00022679"/>
    </source>
</evidence>
<dbReference type="NCBIfam" id="TIGR00016">
    <property type="entry name" value="ackA"/>
    <property type="match status" value="1"/>
</dbReference>
<dbReference type="Proteomes" id="UP000051497">
    <property type="component" value="Unassembled WGS sequence"/>
</dbReference>
<dbReference type="PANTHER" id="PTHR21060">
    <property type="entry name" value="ACETATE KINASE"/>
    <property type="match status" value="1"/>
</dbReference>
<dbReference type="GO" id="GO:0005524">
    <property type="term" value="F:ATP binding"/>
    <property type="evidence" value="ECO:0007669"/>
    <property type="project" value="UniProtKB-KW"/>
</dbReference>
<feature type="binding site" evidence="9">
    <location>
        <position position="89"/>
    </location>
    <ligand>
        <name>substrate</name>
    </ligand>
</feature>
<dbReference type="UniPathway" id="UPA00340">
    <property type="reaction ID" value="UER00458"/>
</dbReference>
<comment type="pathway">
    <text evidence="9">Metabolic intermediate biosynthesis; acetyl-CoA biosynthesis; acetyl-CoA from acetate: step 1/2.</text>
</comment>
<evidence type="ECO:0000313" key="11">
    <source>
        <dbReference type="EMBL" id="KRG21081.1"/>
    </source>
</evidence>
<comment type="cofactor">
    <cofactor evidence="9">
        <name>Mg(2+)</name>
        <dbReference type="ChEBI" id="CHEBI:18420"/>
    </cofactor>
    <cofactor evidence="9">
        <name>Mn(2+)</name>
        <dbReference type="ChEBI" id="CHEBI:29035"/>
    </cofactor>
    <text evidence="9">Mg(2+). Can also accept Mn(2+).</text>
</comment>
<evidence type="ECO:0000256" key="5">
    <source>
        <dbReference type="ARBA" id="ARBA00022741"/>
    </source>
</evidence>
<dbReference type="PRINTS" id="PR00471">
    <property type="entry name" value="ACETATEKNASE"/>
</dbReference>
<dbReference type="PIRSF" id="PIRSF000722">
    <property type="entry name" value="Acetate_prop_kin"/>
    <property type="match status" value="1"/>
</dbReference>
<gene>
    <name evidence="9 11" type="primary">ackA</name>
    <name evidence="12" type="ORF">HT99x_007375</name>
    <name evidence="11" type="ORF">HT99x_01637</name>
</gene>
<dbReference type="GO" id="GO:0005829">
    <property type="term" value="C:cytosol"/>
    <property type="evidence" value="ECO:0007669"/>
    <property type="project" value="TreeGrafter"/>
</dbReference>
<evidence type="ECO:0000256" key="9">
    <source>
        <dbReference type="HAMAP-Rule" id="MF_00020"/>
    </source>
</evidence>